<evidence type="ECO:0000256" key="1">
    <source>
        <dbReference type="ARBA" id="ARBA00022737"/>
    </source>
</evidence>
<evidence type="ECO:0000313" key="4">
    <source>
        <dbReference type="EMBL" id="KAK9808969.1"/>
    </source>
</evidence>
<dbReference type="InterPro" id="IPR002110">
    <property type="entry name" value="Ankyrin_rpt"/>
</dbReference>
<dbReference type="PROSITE" id="PS50088">
    <property type="entry name" value="ANK_REPEAT"/>
    <property type="match status" value="1"/>
</dbReference>
<dbReference type="PROSITE" id="PS50297">
    <property type="entry name" value="ANK_REP_REGION"/>
    <property type="match status" value="1"/>
</dbReference>
<dbReference type="InterPro" id="IPR036770">
    <property type="entry name" value="Ankyrin_rpt-contain_sf"/>
</dbReference>
<dbReference type="Gene3D" id="1.25.40.20">
    <property type="entry name" value="Ankyrin repeat-containing domain"/>
    <property type="match status" value="1"/>
</dbReference>
<dbReference type="Proteomes" id="UP001489004">
    <property type="component" value="Unassembled WGS sequence"/>
</dbReference>
<evidence type="ECO:0000313" key="5">
    <source>
        <dbReference type="Proteomes" id="UP001489004"/>
    </source>
</evidence>
<feature type="repeat" description="ANK" evidence="3">
    <location>
        <begin position="58"/>
        <end position="90"/>
    </location>
</feature>
<organism evidence="4 5">
    <name type="scientific">[Myrmecia] bisecta</name>
    <dbReference type="NCBI Taxonomy" id="41462"/>
    <lineage>
        <taxon>Eukaryota</taxon>
        <taxon>Viridiplantae</taxon>
        <taxon>Chlorophyta</taxon>
        <taxon>core chlorophytes</taxon>
        <taxon>Trebouxiophyceae</taxon>
        <taxon>Trebouxiales</taxon>
        <taxon>Trebouxiaceae</taxon>
        <taxon>Myrmecia</taxon>
    </lineage>
</organism>
<name>A0AAW1PLL6_9CHLO</name>
<evidence type="ECO:0000256" key="3">
    <source>
        <dbReference type="PROSITE-ProRule" id="PRU00023"/>
    </source>
</evidence>
<gene>
    <name evidence="4" type="ORF">WJX72_007183</name>
</gene>
<proteinExistence type="predicted"/>
<keyword evidence="1" id="KW-0677">Repeat</keyword>
<dbReference type="SUPFAM" id="SSF48403">
    <property type="entry name" value="Ankyrin repeat"/>
    <property type="match status" value="1"/>
</dbReference>
<evidence type="ECO:0000256" key="2">
    <source>
        <dbReference type="ARBA" id="ARBA00023043"/>
    </source>
</evidence>
<dbReference type="AlphaFoldDB" id="A0AAW1PLL6"/>
<dbReference type="PANTHER" id="PTHR24171">
    <property type="entry name" value="ANKYRIN REPEAT DOMAIN-CONTAINING PROTEIN 39-RELATED"/>
    <property type="match status" value="1"/>
</dbReference>
<dbReference type="EMBL" id="JALJOR010000011">
    <property type="protein sequence ID" value="KAK9808969.1"/>
    <property type="molecule type" value="Genomic_DNA"/>
</dbReference>
<dbReference type="Pfam" id="PF12796">
    <property type="entry name" value="Ank_2"/>
    <property type="match status" value="1"/>
</dbReference>
<dbReference type="SMART" id="SM00248">
    <property type="entry name" value="ANK"/>
    <property type="match status" value="1"/>
</dbReference>
<reference evidence="4 5" key="1">
    <citation type="journal article" date="2024" name="Nat. Commun.">
        <title>Phylogenomics reveals the evolutionary origins of lichenization in chlorophyte algae.</title>
        <authorList>
            <person name="Puginier C."/>
            <person name="Libourel C."/>
            <person name="Otte J."/>
            <person name="Skaloud P."/>
            <person name="Haon M."/>
            <person name="Grisel S."/>
            <person name="Petersen M."/>
            <person name="Berrin J.G."/>
            <person name="Delaux P.M."/>
            <person name="Dal Grande F."/>
            <person name="Keller J."/>
        </authorList>
    </citation>
    <scope>NUCLEOTIDE SEQUENCE [LARGE SCALE GENOMIC DNA]</scope>
    <source>
        <strain evidence="4 5">SAG 2043</strain>
    </source>
</reference>
<sequence>MLGGLGDAAPQRDPNYIPVSTEEQQLLNGCLDGGDPEQLRTVQGLLEAGANARVKNPFGWEPIHLAALKGHVEVIELLLQHGASANARAGNQRLTPLCIAATTNHA</sequence>
<accession>A0AAW1PLL6</accession>
<protein>
    <submittedName>
        <fullName evidence="4">Uncharacterized protein</fullName>
    </submittedName>
</protein>
<comment type="caution">
    <text evidence="4">The sequence shown here is derived from an EMBL/GenBank/DDBJ whole genome shotgun (WGS) entry which is preliminary data.</text>
</comment>
<keyword evidence="5" id="KW-1185">Reference proteome</keyword>
<keyword evidence="2 3" id="KW-0040">ANK repeat</keyword>